<proteinExistence type="predicted"/>
<evidence type="ECO:0000313" key="1">
    <source>
        <dbReference type="EMBL" id="KFD61910.1"/>
    </source>
</evidence>
<accession>A0A085MXG4</accession>
<gene>
    <name evidence="1" type="ORF">M514_25919</name>
</gene>
<protein>
    <submittedName>
        <fullName evidence="1">Uncharacterized protein</fullName>
    </submittedName>
</protein>
<dbReference type="AlphaFoldDB" id="A0A085MXG4"/>
<name>A0A085MXG4_9BILA</name>
<sequence length="124" mass="13978">MLTSLSVHCYLLTTMSPVVKGQGRPHRFVPLLQHKRLHRLASILSNLGTIVGKKTYDHNGLVCLGSPPTCKYLHKYEPQETKVQCNLQSERSKLEYVEKTQRQDNNVVARRQPVVEAKVAGKTG</sequence>
<dbReference type="Proteomes" id="UP000030758">
    <property type="component" value="Unassembled WGS sequence"/>
</dbReference>
<dbReference type="EMBL" id="KL367607">
    <property type="protein sequence ID" value="KFD61910.1"/>
    <property type="molecule type" value="Genomic_DNA"/>
</dbReference>
<reference evidence="1" key="1">
    <citation type="journal article" date="2014" name="Nat. Genet.">
        <title>Genome and transcriptome of the porcine whipworm Trichuris suis.</title>
        <authorList>
            <person name="Jex A.R."/>
            <person name="Nejsum P."/>
            <person name="Schwarz E.M."/>
            <person name="Hu L."/>
            <person name="Young N.D."/>
            <person name="Hall R.S."/>
            <person name="Korhonen P.K."/>
            <person name="Liao S."/>
            <person name="Thamsborg S."/>
            <person name="Xia J."/>
            <person name="Xu P."/>
            <person name="Wang S."/>
            <person name="Scheerlinck J.P."/>
            <person name="Hofmann A."/>
            <person name="Sternberg P.W."/>
            <person name="Wang J."/>
            <person name="Gasser R.B."/>
        </authorList>
    </citation>
    <scope>NUCLEOTIDE SEQUENCE [LARGE SCALE GENOMIC DNA]</scope>
    <source>
        <strain evidence="1">DCEP-RM93F</strain>
    </source>
</reference>
<organism evidence="1">
    <name type="scientific">Trichuris suis</name>
    <name type="common">pig whipworm</name>
    <dbReference type="NCBI Taxonomy" id="68888"/>
    <lineage>
        <taxon>Eukaryota</taxon>
        <taxon>Metazoa</taxon>
        <taxon>Ecdysozoa</taxon>
        <taxon>Nematoda</taxon>
        <taxon>Enoplea</taxon>
        <taxon>Dorylaimia</taxon>
        <taxon>Trichinellida</taxon>
        <taxon>Trichuridae</taxon>
        <taxon>Trichuris</taxon>
    </lineage>
</organism>